<reference evidence="2" key="1">
    <citation type="submission" date="2020-05" db="EMBL/GenBank/DDBJ databases">
        <title>Phylogenomic resolution of chytrid fungi.</title>
        <authorList>
            <person name="Stajich J.E."/>
            <person name="Amses K."/>
            <person name="Simmons R."/>
            <person name="Seto K."/>
            <person name="Myers J."/>
            <person name="Bonds A."/>
            <person name="Quandt C.A."/>
            <person name="Barry K."/>
            <person name="Liu P."/>
            <person name="Grigoriev I."/>
            <person name="Longcore J.E."/>
            <person name="James T.Y."/>
        </authorList>
    </citation>
    <scope>NUCLEOTIDE SEQUENCE</scope>
    <source>
        <strain evidence="2">JEL0476</strain>
    </source>
</reference>
<feature type="transmembrane region" description="Helical" evidence="1">
    <location>
        <begin position="125"/>
        <end position="148"/>
    </location>
</feature>
<gene>
    <name evidence="2" type="ORF">HK099_006434</name>
</gene>
<keyword evidence="1" id="KW-0472">Membrane</keyword>
<keyword evidence="1" id="KW-1133">Transmembrane helix</keyword>
<dbReference type="EMBL" id="JADGJW010000554">
    <property type="protein sequence ID" value="KAJ3215295.1"/>
    <property type="molecule type" value="Genomic_DNA"/>
</dbReference>
<evidence type="ECO:0000256" key="1">
    <source>
        <dbReference type="SAM" id="Phobius"/>
    </source>
</evidence>
<sequence length="438" mass="50024">MQLFEKNDTYWNTFSIETASICIGITLVITSETLFKHGLSINVNKDRDRQKLLSFICLVGAINCCFYYGLSQTRLSTLLAIMSGLIVQFAGQFGVIIIFHNSIVRLMTSSPRNAKKLRRKRYKNFFVTLYFYPILCLAPTYYAIYYFINNNNNIPSSDTYLLRIQRGISLLNILVMEIFATVTDVILMNSVNKVLKDSYLSAEEDNFEPPLQTYPMDFHLPSNEFPDSGTIESVIPLAVEYDANNEVYGSASTMPKTFSAPELNKQLSVHDLQRIAKMNSTVLQYKWNTSEDYLLPIHKPNFTSKKKEVNFRHTHEENSESEIIVSSDCGVSRASSSKQSKNYISMISQEPSLGKLSNKLRNAHRSLHKGLPNALHLNYYMIWLTMALDFVVKVLIMTGYNFRIDGITTILMIALRGRTNLEFGLNLEKIFGRKSLVE</sequence>
<dbReference type="Proteomes" id="UP001211065">
    <property type="component" value="Unassembled WGS sequence"/>
</dbReference>
<name>A0AAD5TY79_9FUNG</name>
<feature type="transmembrane region" description="Helical" evidence="1">
    <location>
        <begin position="168"/>
        <end position="187"/>
    </location>
</feature>
<proteinExistence type="predicted"/>
<comment type="caution">
    <text evidence="2">The sequence shown here is derived from an EMBL/GenBank/DDBJ whole genome shotgun (WGS) entry which is preliminary data.</text>
</comment>
<dbReference type="AlphaFoldDB" id="A0AAD5TY79"/>
<accession>A0AAD5TY79</accession>
<protein>
    <submittedName>
        <fullName evidence="2">Uncharacterized protein</fullName>
    </submittedName>
</protein>
<feature type="transmembrane region" description="Helical" evidence="1">
    <location>
        <begin position="76"/>
        <end position="104"/>
    </location>
</feature>
<evidence type="ECO:0000313" key="2">
    <source>
        <dbReference type="EMBL" id="KAJ3215295.1"/>
    </source>
</evidence>
<feature type="transmembrane region" description="Helical" evidence="1">
    <location>
        <begin position="52"/>
        <end position="70"/>
    </location>
</feature>
<feature type="transmembrane region" description="Helical" evidence="1">
    <location>
        <begin position="377"/>
        <end position="396"/>
    </location>
</feature>
<keyword evidence="3" id="KW-1185">Reference proteome</keyword>
<keyword evidence="1" id="KW-0812">Transmembrane</keyword>
<feature type="transmembrane region" description="Helical" evidence="1">
    <location>
        <begin position="12"/>
        <end position="31"/>
    </location>
</feature>
<organism evidence="2 3">
    <name type="scientific">Clydaea vesicula</name>
    <dbReference type="NCBI Taxonomy" id="447962"/>
    <lineage>
        <taxon>Eukaryota</taxon>
        <taxon>Fungi</taxon>
        <taxon>Fungi incertae sedis</taxon>
        <taxon>Chytridiomycota</taxon>
        <taxon>Chytridiomycota incertae sedis</taxon>
        <taxon>Chytridiomycetes</taxon>
        <taxon>Lobulomycetales</taxon>
        <taxon>Lobulomycetaceae</taxon>
        <taxon>Clydaea</taxon>
    </lineage>
</organism>
<evidence type="ECO:0000313" key="3">
    <source>
        <dbReference type="Proteomes" id="UP001211065"/>
    </source>
</evidence>